<protein>
    <submittedName>
        <fullName evidence="5">Methyltransferase domain-containing protein</fullName>
    </submittedName>
</protein>
<dbReference type="SUPFAM" id="SSF53335">
    <property type="entry name" value="S-adenosyl-L-methionine-dependent methyltransferases"/>
    <property type="match status" value="1"/>
</dbReference>
<name>A0A6L7GVL8_9ACTN</name>
<sequence length="321" mass="34470">MPYAHCAATVDGMAQSAHPPHTGHHPDHHWPRGHGHHHGTVTHSHDDSALDAMAEGMAEVLDLDAAATGGFVDDLADRIAERIASPKTLADLGSGTGGLTVRLARRFPSAQVTALDNAPAMLERVRDAARAADVGDRVRTRVADLDTALPGDLADLDVVWASSTLHHFAVPDDLLRSVLDALCPGGLLVVVEVDGLPTFLPPDTRDGRLEGRLLAQLTERGANAHPDWTSTITGAGFELIDTTIITNAPAPRDLTSRYALAWISRMAQGLGEELSAIDRARLDELLDPDHPASLHTRSDLTVTTRRTAWIARRPAHHQEKP</sequence>
<organism evidence="5 6">
    <name type="scientific">Gordonia mangrovi</name>
    <dbReference type="NCBI Taxonomy" id="2665643"/>
    <lineage>
        <taxon>Bacteria</taxon>
        <taxon>Bacillati</taxon>
        <taxon>Actinomycetota</taxon>
        <taxon>Actinomycetes</taxon>
        <taxon>Mycobacteriales</taxon>
        <taxon>Gordoniaceae</taxon>
        <taxon>Gordonia</taxon>
    </lineage>
</organism>
<dbReference type="AlphaFoldDB" id="A0A6L7GVL8"/>
<comment type="caution">
    <text evidence="5">The sequence shown here is derived from an EMBL/GenBank/DDBJ whole genome shotgun (WGS) entry which is preliminary data.</text>
</comment>
<dbReference type="Gene3D" id="3.40.50.150">
    <property type="entry name" value="Vaccinia Virus protein VP39"/>
    <property type="match status" value="1"/>
</dbReference>
<dbReference type="EMBL" id="WMBR01000007">
    <property type="protein sequence ID" value="MXP23950.1"/>
    <property type="molecule type" value="Genomic_DNA"/>
</dbReference>
<dbReference type="PANTHER" id="PTHR43861:SF1">
    <property type="entry name" value="TRANS-ACONITATE 2-METHYLTRANSFERASE"/>
    <property type="match status" value="1"/>
</dbReference>
<feature type="region of interest" description="Disordered" evidence="3">
    <location>
        <begin position="14"/>
        <end position="46"/>
    </location>
</feature>
<dbReference type="Pfam" id="PF13649">
    <property type="entry name" value="Methyltransf_25"/>
    <property type="match status" value="1"/>
</dbReference>
<evidence type="ECO:0000313" key="6">
    <source>
        <dbReference type="Proteomes" id="UP000475545"/>
    </source>
</evidence>
<evidence type="ECO:0000259" key="4">
    <source>
        <dbReference type="Pfam" id="PF13649"/>
    </source>
</evidence>
<keyword evidence="1 5" id="KW-0489">Methyltransferase</keyword>
<dbReference type="Proteomes" id="UP000475545">
    <property type="component" value="Unassembled WGS sequence"/>
</dbReference>
<accession>A0A6L7GVL8</accession>
<dbReference type="InterPro" id="IPR029063">
    <property type="entry name" value="SAM-dependent_MTases_sf"/>
</dbReference>
<dbReference type="GO" id="GO:0008168">
    <property type="term" value="F:methyltransferase activity"/>
    <property type="evidence" value="ECO:0007669"/>
    <property type="project" value="UniProtKB-KW"/>
</dbReference>
<dbReference type="GO" id="GO:0032259">
    <property type="term" value="P:methylation"/>
    <property type="evidence" value="ECO:0007669"/>
    <property type="project" value="UniProtKB-KW"/>
</dbReference>
<dbReference type="CDD" id="cd02440">
    <property type="entry name" value="AdoMet_MTases"/>
    <property type="match status" value="1"/>
</dbReference>
<dbReference type="PANTHER" id="PTHR43861">
    <property type="entry name" value="TRANS-ACONITATE 2-METHYLTRANSFERASE-RELATED"/>
    <property type="match status" value="1"/>
</dbReference>
<proteinExistence type="predicted"/>
<evidence type="ECO:0000256" key="1">
    <source>
        <dbReference type="ARBA" id="ARBA00022603"/>
    </source>
</evidence>
<evidence type="ECO:0000256" key="3">
    <source>
        <dbReference type="SAM" id="MobiDB-lite"/>
    </source>
</evidence>
<reference evidence="5 6" key="1">
    <citation type="submission" date="2019-11" db="EMBL/GenBank/DDBJ databases">
        <title>Gordonia sp. nov., a novel actinobacterium isolated from mangrove soil in Hainan.</title>
        <authorList>
            <person name="Huang X."/>
            <person name="Xie Y."/>
            <person name="Chu X."/>
            <person name="Xiao K."/>
        </authorList>
    </citation>
    <scope>NUCLEOTIDE SEQUENCE [LARGE SCALE GENOMIC DNA]</scope>
    <source>
        <strain evidence="5 6">HNM0687</strain>
    </source>
</reference>
<gene>
    <name evidence="5" type="ORF">GIY30_21660</name>
</gene>
<feature type="domain" description="Methyltransferase" evidence="4">
    <location>
        <begin position="91"/>
        <end position="186"/>
    </location>
</feature>
<keyword evidence="2 5" id="KW-0808">Transferase</keyword>
<evidence type="ECO:0000256" key="2">
    <source>
        <dbReference type="ARBA" id="ARBA00022679"/>
    </source>
</evidence>
<dbReference type="InterPro" id="IPR041698">
    <property type="entry name" value="Methyltransf_25"/>
</dbReference>
<evidence type="ECO:0000313" key="5">
    <source>
        <dbReference type="EMBL" id="MXP23950.1"/>
    </source>
</evidence>
<feature type="compositionally biased region" description="Basic residues" evidence="3">
    <location>
        <begin position="31"/>
        <end position="40"/>
    </location>
</feature>
<keyword evidence="6" id="KW-1185">Reference proteome</keyword>